<dbReference type="PANTHER" id="PTHR26450">
    <property type="entry name" value="OLFACTORY RECEPTOR 56B1-RELATED"/>
    <property type="match status" value="1"/>
</dbReference>
<dbReference type="PRINTS" id="PR00245">
    <property type="entry name" value="OLFACTORYR"/>
</dbReference>
<evidence type="ECO:0000256" key="6">
    <source>
        <dbReference type="ARBA" id="ARBA00023136"/>
    </source>
</evidence>
<reference evidence="12" key="2">
    <citation type="submission" date="2025-08" db="UniProtKB">
        <authorList>
            <consortium name="RefSeq"/>
        </authorList>
    </citation>
    <scope>IDENTIFICATION</scope>
    <source>
        <tissue evidence="12">Blood</tissue>
    </source>
</reference>
<reference evidence="11" key="1">
    <citation type="submission" date="2025-05" db="UniProtKB">
        <authorList>
            <consortium name="RefSeq"/>
        </authorList>
    </citation>
    <scope>NUCLEOTIDE SEQUENCE [LARGE SCALE GENOMIC DNA]</scope>
</reference>
<comment type="similarity">
    <text evidence="8">Belongs to the G-protein coupled receptor 1 family.</text>
</comment>
<dbReference type="Pfam" id="PF13853">
    <property type="entry name" value="7tm_4"/>
    <property type="match status" value="1"/>
</dbReference>
<evidence type="ECO:0000256" key="8">
    <source>
        <dbReference type="RuleBase" id="RU000688"/>
    </source>
</evidence>
<evidence type="ECO:0000313" key="12">
    <source>
        <dbReference type="RefSeq" id="XP_067158771.1"/>
    </source>
</evidence>
<dbReference type="PROSITE" id="PS00237">
    <property type="entry name" value="G_PROTEIN_RECEP_F1_1"/>
    <property type="match status" value="1"/>
</dbReference>
<keyword evidence="11" id="KW-1185">Reference proteome</keyword>
<feature type="transmembrane region" description="Helical" evidence="9">
    <location>
        <begin position="93"/>
        <end position="114"/>
    </location>
</feature>
<proteinExistence type="inferred from homology"/>
<dbReference type="PROSITE" id="PS50262">
    <property type="entry name" value="G_PROTEIN_RECEP_F1_2"/>
    <property type="match status" value="1"/>
</dbReference>
<accession>A0ABM4F1E4</accession>
<feature type="transmembrane region" description="Helical" evidence="9">
    <location>
        <begin position="157"/>
        <end position="185"/>
    </location>
</feature>
<keyword evidence="6 9" id="KW-0472">Membrane</keyword>
<keyword evidence="8" id="KW-0675">Receptor</keyword>
<evidence type="ECO:0000256" key="5">
    <source>
        <dbReference type="ARBA" id="ARBA00022989"/>
    </source>
</evidence>
<feature type="domain" description="G-protein coupled receptors family 1 profile" evidence="10">
    <location>
        <begin position="106"/>
        <end position="357"/>
    </location>
</feature>
<dbReference type="InterPro" id="IPR017452">
    <property type="entry name" value="GPCR_Rhodpsn_7TM"/>
</dbReference>
<dbReference type="InterPro" id="IPR000276">
    <property type="entry name" value="GPCR_Rhodpsn"/>
</dbReference>
<dbReference type="Proteomes" id="UP001652627">
    <property type="component" value="Chromosome 1"/>
</dbReference>
<evidence type="ECO:0000256" key="1">
    <source>
        <dbReference type="ARBA" id="ARBA00004141"/>
    </source>
</evidence>
<dbReference type="CDD" id="cd15222">
    <property type="entry name" value="7tmA_OR51-like"/>
    <property type="match status" value="1"/>
</dbReference>
<evidence type="ECO:0000256" key="4">
    <source>
        <dbReference type="ARBA" id="ARBA00022725"/>
    </source>
</evidence>
<dbReference type="SUPFAM" id="SSF81321">
    <property type="entry name" value="Family A G protein-coupled receptor-like"/>
    <property type="match status" value="1"/>
</dbReference>
<protein>
    <recommendedName>
        <fullName evidence="9">Olfactory receptor</fullName>
    </recommendedName>
</protein>
<dbReference type="PRINTS" id="PR00237">
    <property type="entry name" value="GPCRRHODOPSN"/>
</dbReference>
<feature type="transmembrane region" description="Helical" evidence="9">
    <location>
        <begin position="126"/>
        <end position="151"/>
    </location>
</feature>
<gene>
    <name evidence="12" type="primary">LOC136992853</name>
</gene>
<keyword evidence="4 9" id="KW-0552">Olfaction</keyword>
<dbReference type="Gene3D" id="1.20.1070.10">
    <property type="entry name" value="Rhodopsin 7-helix transmembrane proteins"/>
    <property type="match status" value="1"/>
</dbReference>
<keyword evidence="2 9" id="KW-0716">Sensory transduction</keyword>
<dbReference type="RefSeq" id="XP_067158771.1">
    <property type="nucleotide sequence ID" value="XM_067302670.1"/>
</dbReference>
<evidence type="ECO:0000256" key="9">
    <source>
        <dbReference type="RuleBase" id="RU363047"/>
    </source>
</evidence>
<dbReference type="InterPro" id="IPR000725">
    <property type="entry name" value="Olfact_rcpt"/>
</dbReference>
<comment type="subcellular location">
    <subcellularLocation>
        <location evidence="9">Cell membrane</location>
        <topology evidence="9">Multi-pass membrane protein</topology>
    </subcellularLocation>
    <subcellularLocation>
        <location evidence="1">Membrane</location>
        <topology evidence="1">Multi-pass membrane protein</topology>
    </subcellularLocation>
</comment>
<evidence type="ECO:0000256" key="3">
    <source>
        <dbReference type="ARBA" id="ARBA00022692"/>
    </source>
</evidence>
<feature type="transmembrane region" description="Helical" evidence="9">
    <location>
        <begin position="338"/>
        <end position="359"/>
    </location>
</feature>
<evidence type="ECO:0000256" key="7">
    <source>
        <dbReference type="ARBA" id="ARBA00023224"/>
    </source>
</evidence>
<keyword evidence="7 8" id="KW-0807">Transducer</keyword>
<feature type="transmembrane region" description="Helical" evidence="9">
    <location>
        <begin position="262"/>
        <end position="286"/>
    </location>
</feature>
<keyword evidence="5 9" id="KW-1133">Transmembrane helix</keyword>
<sequence>MLPRQTSPRRGVLEVFYKFSPAVSPDAQQQTARSAEALGGKLRLVLSEPGQIFGDEMEHPCFTLPGTNSSQTRTPSFLLGGFPAGETAQMGSAVSLCSTYLLALLGNCTVLSIIKVEESLHAPMYLLLAMLAVADLGLSTSTFPSMLMTLWLEAREISFGICVAQMFFIHTFTDIESAVILATAFDRYVAIRHPLRYSSILTNSVIIKICVAIIMRTILILLPLTVLLVQLCFTRVNKLSHPYCLHPDIIKHAGSDTRINSVYGHFALLSTLGLDLLLVLLSYVLILKTVLNIATWRERLKALNTCISHVCAVLLFFIPMICLSMLHRFGKHVSPHVYTFVANLHFLAPPILNPIIYSVKTKVIRRRILRMFCQRGVCNSRAAICHQSRHDGHG</sequence>
<dbReference type="InterPro" id="IPR050402">
    <property type="entry name" value="OR51/52/56-like"/>
</dbReference>
<organism evidence="11 12">
    <name type="scientific">Apteryx mantelli</name>
    <name type="common">North Island brown kiwi</name>
    <dbReference type="NCBI Taxonomy" id="2696672"/>
    <lineage>
        <taxon>Eukaryota</taxon>
        <taxon>Metazoa</taxon>
        <taxon>Chordata</taxon>
        <taxon>Craniata</taxon>
        <taxon>Vertebrata</taxon>
        <taxon>Euteleostomi</taxon>
        <taxon>Archelosauria</taxon>
        <taxon>Archosauria</taxon>
        <taxon>Dinosauria</taxon>
        <taxon>Saurischia</taxon>
        <taxon>Theropoda</taxon>
        <taxon>Coelurosauria</taxon>
        <taxon>Aves</taxon>
        <taxon>Palaeognathae</taxon>
        <taxon>Apterygiformes</taxon>
        <taxon>Apterygidae</taxon>
        <taxon>Apteryx</taxon>
    </lineage>
</organism>
<keyword evidence="9" id="KW-1003">Cell membrane</keyword>
<feature type="transmembrane region" description="Helical" evidence="9">
    <location>
        <begin position="205"/>
        <end position="229"/>
    </location>
</feature>
<evidence type="ECO:0000256" key="2">
    <source>
        <dbReference type="ARBA" id="ARBA00022606"/>
    </source>
</evidence>
<name>A0ABM4F1E4_9AVES</name>
<evidence type="ECO:0000259" key="10">
    <source>
        <dbReference type="PROSITE" id="PS50262"/>
    </source>
</evidence>
<evidence type="ECO:0000313" key="11">
    <source>
        <dbReference type="Proteomes" id="UP001652627"/>
    </source>
</evidence>
<dbReference type="GeneID" id="136992853"/>
<dbReference type="PANTHER" id="PTHR26450:SF64">
    <property type="entry name" value="OLFACTORY RECEPTOR"/>
    <property type="match status" value="1"/>
</dbReference>
<keyword evidence="8" id="KW-0297">G-protein coupled receptor</keyword>
<feature type="transmembrane region" description="Helical" evidence="9">
    <location>
        <begin position="306"/>
        <end position="326"/>
    </location>
</feature>
<keyword evidence="3 8" id="KW-0812">Transmembrane</keyword>